<accession>A0A0N1FCW7</accession>
<keyword evidence="6 9" id="KW-1133">Transmembrane helix</keyword>
<protein>
    <recommendedName>
        <fullName evidence="10">ABC-2 type transporter transmembrane domain-containing protein</fullName>
    </recommendedName>
</protein>
<comment type="caution">
    <text evidence="11">The sequence shown here is derived from an EMBL/GenBank/DDBJ whole genome shotgun (WGS) entry which is preliminary data.</text>
</comment>
<dbReference type="PATRIC" id="fig|1526658.3.peg.182"/>
<dbReference type="GO" id="GO:0015920">
    <property type="term" value="P:lipopolysaccharide transport"/>
    <property type="evidence" value="ECO:0007669"/>
    <property type="project" value="TreeGrafter"/>
</dbReference>
<keyword evidence="12" id="KW-1185">Reference proteome</keyword>
<evidence type="ECO:0000256" key="1">
    <source>
        <dbReference type="ARBA" id="ARBA00004651"/>
    </source>
</evidence>
<proteinExistence type="inferred from homology"/>
<feature type="transmembrane region" description="Helical" evidence="9">
    <location>
        <begin position="176"/>
        <end position="201"/>
    </location>
</feature>
<name>A0A0N1FCW7_9HYPH</name>
<comment type="subcellular location">
    <subcellularLocation>
        <location evidence="1">Cell membrane</location>
        <topology evidence="1">Multi-pass membrane protein</topology>
    </subcellularLocation>
</comment>
<keyword evidence="4" id="KW-1003">Cell membrane</keyword>
<dbReference type="PANTHER" id="PTHR30413:SF10">
    <property type="entry name" value="CAPSULE POLYSACCHARIDE EXPORT INNER-MEMBRANE PROTEIN CTRC"/>
    <property type="match status" value="1"/>
</dbReference>
<dbReference type="InterPro" id="IPR013525">
    <property type="entry name" value="ABC2_TM"/>
</dbReference>
<evidence type="ECO:0000259" key="10">
    <source>
        <dbReference type="Pfam" id="PF01061"/>
    </source>
</evidence>
<feature type="transmembrane region" description="Helical" evidence="9">
    <location>
        <begin position="244"/>
        <end position="263"/>
    </location>
</feature>
<evidence type="ECO:0000313" key="11">
    <source>
        <dbReference type="EMBL" id="KPH79605.1"/>
    </source>
</evidence>
<evidence type="ECO:0000256" key="4">
    <source>
        <dbReference type="ARBA" id="ARBA00022475"/>
    </source>
</evidence>
<dbReference type="Pfam" id="PF01061">
    <property type="entry name" value="ABC2_membrane"/>
    <property type="match status" value="1"/>
</dbReference>
<dbReference type="GO" id="GO:0140359">
    <property type="term" value="F:ABC-type transporter activity"/>
    <property type="evidence" value="ECO:0007669"/>
    <property type="project" value="InterPro"/>
</dbReference>
<sequence length="331" mass="36499">MAGIVVRAAPPGGEPGHLGLDFASSADRSLISGLQITHDFSCGASYKLGLMINPRSKVDVRPSISPIPGGPLAVVTEDVSEALRLAPVWLHAGWIDVIWRFRRTRLGPFWHTLGIAAFIITMGVIWSTILHQDPGQYFRFVGTGIIVWGLIASFITDGTSIIIAGQSTALSMRFPYVAFAFAHVWKSLLLFGHHFVLYILIMVGTLHSPGWTVLLAIPGLILAIANGVWMSLLSGMLCLRRRDLGPAIASGMQIMMFVTPVFWPKDMLGPNLGIAADLNPFYHMVRIVRDPLLGIVPDPVSWFWVLGTLVVGLLVTFWSYGLYRDRMAYWY</sequence>
<dbReference type="AlphaFoldDB" id="A0A0N1FCW7"/>
<dbReference type="GO" id="GO:0015774">
    <property type="term" value="P:polysaccharide transport"/>
    <property type="evidence" value="ECO:0007669"/>
    <property type="project" value="UniProtKB-KW"/>
</dbReference>
<evidence type="ECO:0000256" key="9">
    <source>
        <dbReference type="SAM" id="Phobius"/>
    </source>
</evidence>
<reference evidence="11 12" key="1">
    <citation type="submission" date="2015-07" db="EMBL/GenBank/DDBJ databases">
        <title>Whole genome sequencing of Bosea vaviloviae isolated from cave pool.</title>
        <authorList>
            <person name="Tan N.E.H."/>
            <person name="Lee Y.P."/>
            <person name="Gan H.M."/>
            <person name="Barton H."/>
            <person name="Savka M.A."/>
        </authorList>
    </citation>
    <scope>NUCLEOTIDE SEQUENCE [LARGE SCALE GENOMIC DNA]</scope>
    <source>
        <strain evidence="11 12">SD260</strain>
    </source>
</reference>
<comment type="similarity">
    <text evidence="2">Belongs to the ABC-2 integral membrane protein family.</text>
</comment>
<feature type="transmembrane region" description="Helical" evidence="9">
    <location>
        <begin position="302"/>
        <end position="323"/>
    </location>
</feature>
<evidence type="ECO:0000256" key="3">
    <source>
        <dbReference type="ARBA" id="ARBA00022448"/>
    </source>
</evidence>
<keyword evidence="3" id="KW-0813">Transport</keyword>
<feature type="transmembrane region" description="Helical" evidence="9">
    <location>
        <begin position="109"/>
        <end position="129"/>
    </location>
</feature>
<evidence type="ECO:0000256" key="6">
    <source>
        <dbReference type="ARBA" id="ARBA00022989"/>
    </source>
</evidence>
<dbReference type="PANTHER" id="PTHR30413">
    <property type="entry name" value="INNER MEMBRANE TRANSPORT PERMEASE"/>
    <property type="match status" value="1"/>
</dbReference>
<dbReference type="EMBL" id="LGSZ01000048">
    <property type="protein sequence ID" value="KPH79605.1"/>
    <property type="molecule type" value="Genomic_DNA"/>
</dbReference>
<feature type="domain" description="ABC-2 type transporter transmembrane" evidence="10">
    <location>
        <begin position="100"/>
        <end position="290"/>
    </location>
</feature>
<dbReference type="GO" id="GO:0005886">
    <property type="term" value="C:plasma membrane"/>
    <property type="evidence" value="ECO:0007669"/>
    <property type="project" value="UniProtKB-SubCell"/>
</dbReference>
<evidence type="ECO:0000256" key="2">
    <source>
        <dbReference type="ARBA" id="ARBA00007783"/>
    </source>
</evidence>
<evidence type="ECO:0000256" key="8">
    <source>
        <dbReference type="ARBA" id="ARBA00023136"/>
    </source>
</evidence>
<keyword evidence="8 9" id="KW-0472">Membrane</keyword>
<gene>
    <name evidence="11" type="ORF">AE618_17165</name>
</gene>
<keyword evidence="7" id="KW-0625">Polysaccharide transport</keyword>
<dbReference type="Proteomes" id="UP000037822">
    <property type="component" value="Unassembled WGS sequence"/>
</dbReference>
<evidence type="ECO:0000256" key="7">
    <source>
        <dbReference type="ARBA" id="ARBA00023047"/>
    </source>
</evidence>
<feature type="transmembrane region" description="Helical" evidence="9">
    <location>
        <begin position="141"/>
        <end position="164"/>
    </location>
</feature>
<evidence type="ECO:0000256" key="5">
    <source>
        <dbReference type="ARBA" id="ARBA00022692"/>
    </source>
</evidence>
<keyword evidence="5 9" id="KW-0812">Transmembrane</keyword>
<organism evidence="11 12">
    <name type="scientific">Bosea vaviloviae</name>
    <dbReference type="NCBI Taxonomy" id="1526658"/>
    <lineage>
        <taxon>Bacteria</taxon>
        <taxon>Pseudomonadati</taxon>
        <taxon>Pseudomonadota</taxon>
        <taxon>Alphaproteobacteria</taxon>
        <taxon>Hyphomicrobiales</taxon>
        <taxon>Boseaceae</taxon>
        <taxon>Bosea</taxon>
    </lineage>
</organism>
<keyword evidence="7" id="KW-0762">Sugar transport</keyword>
<feature type="transmembrane region" description="Helical" evidence="9">
    <location>
        <begin position="213"/>
        <end position="232"/>
    </location>
</feature>
<evidence type="ECO:0000313" key="12">
    <source>
        <dbReference type="Proteomes" id="UP000037822"/>
    </source>
</evidence>